<organism evidence="1 2">
    <name type="scientific">Palleniella muris</name>
    <dbReference type="NCBI Taxonomy" id="3038145"/>
    <lineage>
        <taxon>Bacteria</taxon>
        <taxon>Pseudomonadati</taxon>
        <taxon>Bacteroidota</taxon>
        <taxon>Bacteroidia</taxon>
        <taxon>Bacteroidales</taxon>
        <taxon>Prevotellaceae</taxon>
        <taxon>Palleniella</taxon>
    </lineage>
</organism>
<comment type="caution">
    <text evidence="1">The sequence shown here is derived from an EMBL/GenBank/DDBJ whole genome shotgun (WGS) entry which is preliminary data.</text>
</comment>
<evidence type="ECO:0000313" key="2">
    <source>
        <dbReference type="Proteomes" id="UP000308886"/>
    </source>
</evidence>
<dbReference type="Proteomes" id="UP000308886">
    <property type="component" value="Unassembled WGS sequence"/>
</dbReference>
<keyword evidence="2" id="KW-1185">Reference proteome</keyword>
<accession>A0AC61QQG0</accession>
<reference evidence="1" key="1">
    <citation type="submission" date="2019-04" db="EMBL/GenBank/DDBJ databases">
        <title>Microbes associate with the intestines of laboratory mice.</title>
        <authorList>
            <person name="Navarre W."/>
            <person name="Wong E."/>
            <person name="Huang K."/>
            <person name="Tropini C."/>
            <person name="Ng K."/>
            <person name="Yu B."/>
        </authorList>
    </citation>
    <scope>NUCLEOTIDE SEQUENCE</scope>
    <source>
        <strain evidence="1">NM73_A23</strain>
    </source>
</reference>
<proteinExistence type="predicted"/>
<gene>
    <name evidence="1" type="ORF">E5358_07175</name>
</gene>
<sequence length="100" mass="11202">MIKIYVMSTCPDCTAVKQQAEGDSRYEIIDIGSHVHRLKEFMRLRDTREEFASTRRLGYVGIPCFILEDGTITFRPEKAGFAPKEKKPQGAACNLDGSGC</sequence>
<dbReference type="EMBL" id="SRZC01000010">
    <property type="protein sequence ID" value="TGX82321.1"/>
    <property type="molecule type" value="Genomic_DNA"/>
</dbReference>
<protein>
    <submittedName>
        <fullName evidence="1">Glutaredoxin-related protein</fullName>
    </submittedName>
</protein>
<name>A0AC61QQG0_9BACT</name>
<evidence type="ECO:0000313" key="1">
    <source>
        <dbReference type="EMBL" id="TGX82321.1"/>
    </source>
</evidence>